<accession>X6LAK3</accession>
<name>X6LAK3_RETFI</name>
<proteinExistence type="predicted"/>
<organism evidence="1 2">
    <name type="scientific">Reticulomyxa filosa</name>
    <dbReference type="NCBI Taxonomy" id="46433"/>
    <lineage>
        <taxon>Eukaryota</taxon>
        <taxon>Sar</taxon>
        <taxon>Rhizaria</taxon>
        <taxon>Retaria</taxon>
        <taxon>Foraminifera</taxon>
        <taxon>Monothalamids</taxon>
        <taxon>Reticulomyxidae</taxon>
        <taxon>Reticulomyxa</taxon>
    </lineage>
</organism>
<gene>
    <name evidence="1" type="ORF">RFI_39767</name>
</gene>
<protein>
    <submittedName>
        <fullName evidence="1">Uncharacterized protein</fullName>
    </submittedName>
</protein>
<sequence>MILFFFFFLDLHSKQHLFSRVPNCKISHVQKTFVRYDGSSQEEDCLFQFELIREEEKKITEHIVIIMDKVCRGYRQKNNWNEDSGKETCLGGVIPQKRRNMIYHNYKTYKEAANELKREAMSCLQSPNFSGSMC</sequence>
<evidence type="ECO:0000313" key="2">
    <source>
        <dbReference type="Proteomes" id="UP000023152"/>
    </source>
</evidence>
<keyword evidence="2" id="KW-1185">Reference proteome</keyword>
<evidence type="ECO:0000313" key="1">
    <source>
        <dbReference type="EMBL" id="ETN97759.1"/>
    </source>
</evidence>
<dbReference type="AlphaFoldDB" id="X6LAK3"/>
<comment type="caution">
    <text evidence="1">The sequence shown here is derived from an EMBL/GenBank/DDBJ whole genome shotgun (WGS) entry which is preliminary data.</text>
</comment>
<dbReference type="EMBL" id="ASPP01048703">
    <property type="protein sequence ID" value="ETN97759.1"/>
    <property type="molecule type" value="Genomic_DNA"/>
</dbReference>
<dbReference type="Proteomes" id="UP000023152">
    <property type="component" value="Unassembled WGS sequence"/>
</dbReference>
<reference evidence="1 2" key="1">
    <citation type="journal article" date="2013" name="Curr. Biol.">
        <title>The Genome of the Foraminiferan Reticulomyxa filosa.</title>
        <authorList>
            <person name="Glockner G."/>
            <person name="Hulsmann N."/>
            <person name="Schleicher M."/>
            <person name="Noegel A.A."/>
            <person name="Eichinger L."/>
            <person name="Gallinger C."/>
            <person name="Pawlowski J."/>
            <person name="Sierra R."/>
            <person name="Euteneuer U."/>
            <person name="Pillet L."/>
            <person name="Moustafa A."/>
            <person name="Platzer M."/>
            <person name="Groth M."/>
            <person name="Szafranski K."/>
            <person name="Schliwa M."/>
        </authorList>
    </citation>
    <scope>NUCLEOTIDE SEQUENCE [LARGE SCALE GENOMIC DNA]</scope>
</reference>